<dbReference type="SUPFAM" id="SSF55729">
    <property type="entry name" value="Acyl-CoA N-acyltransferases (Nat)"/>
    <property type="match status" value="1"/>
</dbReference>
<proteinExistence type="predicted"/>
<feature type="domain" description="N-acetyltransferase" evidence="1">
    <location>
        <begin position="21"/>
        <end position="192"/>
    </location>
</feature>
<dbReference type="InterPro" id="IPR000182">
    <property type="entry name" value="GNAT_dom"/>
</dbReference>
<keyword evidence="2" id="KW-0808">Transferase</keyword>
<dbReference type="Proteomes" id="UP001302662">
    <property type="component" value="Chromosome"/>
</dbReference>
<keyword evidence="3" id="KW-1185">Reference proteome</keyword>
<dbReference type="EMBL" id="CP131062">
    <property type="protein sequence ID" value="WNY28900.1"/>
    <property type="molecule type" value="Genomic_DNA"/>
</dbReference>
<dbReference type="KEGG" id="mees:MmiEs2_11130"/>
<keyword evidence="2" id="KW-0012">Acyltransferase</keyword>
<reference evidence="2 3" key="1">
    <citation type="submission" date="2023-07" db="EMBL/GenBank/DDBJ databases">
        <title>Closed genome sequence of Methanimicrococcus sp. Es2.</title>
        <authorList>
            <person name="Protasov E."/>
            <person name="Platt K."/>
            <person name="Reeh H."/>
            <person name="Poehlein A."/>
            <person name="Daniel R."/>
            <person name="Brune A."/>
        </authorList>
    </citation>
    <scope>NUCLEOTIDE SEQUENCE [LARGE SCALE GENOMIC DNA]</scope>
    <source>
        <strain evidence="2 3">Es2</strain>
    </source>
</reference>
<dbReference type="CDD" id="cd04301">
    <property type="entry name" value="NAT_SF"/>
    <property type="match status" value="1"/>
</dbReference>
<evidence type="ECO:0000313" key="3">
    <source>
        <dbReference type="Proteomes" id="UP001302662"/>
    </source>
</evidence>
<dbReference type="PANTHER" id="PTHR42919">
    <property type="entry name" value="N-ALPHA-ACETYLTRANSFERASE"/>
    <property type="match status" value="1"/>
</dbReference>
<sequence>MLKPQSIIKMRCMTFKIKKLETTRELEDVAALASEIWTEHYTPLIGAAQTAYMIDVFQSAERIKKDIADQNYNYFAAYDDALPGRQIGYFALRPDEKGVFVSKIYVLKEYRQKGIATLMMNFILDFAKATVKSEKLFDTNRKQPCLWLTVNKGNLGSIEFYKKTGFTIEEEIVTDIGNGFFMDDYVMTLYFDAD</sequence>
<dbReference type="EC" id="2.3.1.-" evidence="2"/>
<evidence type="ECO:0000259" key="1">
    <source>
        <dbReference type="PROSITE" id="PS51186"/>
    </source>
</evidence>
<dbReference type="AlphaFoldDB" id="A0AA96VAV1"/>
<dbReference type="PROSITE" id="PS51186">
    <property type="entry name" value="GNAT"/>
    <property type="match status" value="1"/>
</dbReference>
<dbReference type="InterPro" id="IPR051556">
    <property type="entry name" value="N-term/lysine_N-AcTrnsfr"/>
</dbReference>
<organism evidence="2 3">
    <name type="scientific">Methanimicrococcus stummii</name>
    <dbReference type="NCBI Taxonomy" id="3028294"/>
    <lineage>
        <taxon>Archaea</taxon>
        <taxon>Methanobacteriati</taxon>
        <taxon>Methanobacteriota</taxon>
        <taxon>Stenosarchaea group</taxon>
        <taxon>Methanomicrobia</taxon>
        <taxon>Methanosarcinales</taxon>
        <taxon>Methanosarcinaceae</taxon>
        <taxon>Methanimicrococcus</taxon>
    </lineage>
</organism>
<dbReference type="GO" id="GO:0016747">
    <property type="term" value="F:acyltransferase activity, transferring groups other than amino-acyl groups"/>
    <property type="evidence" value="ECO:0007669"/>
    <property type="project" value="InterPro"/>
</dbReference>
<dbReference type="InterPro" id="IPR016181">
    <property type="entry name" value="Acyl_CoA_acyltransferase"/>
</dbReference>
<dbReference type="Pfam" id="PF13508">
    <property type="entry name" value="Acetyltransf_7"/>
    <property type="match status" value="1"/>
</dbReference>
<dbReference type="PANTHER" id="PTHR42919:SF40">
    <property type="entry name" value="FAMILY ACETYLTRANSFERASE, PUTATIVE-RELATED"/>
    <property type="match status" value="1"/>
</dbReference>
<gene>
    <name evidence="2" type="ORF">MmiEs2_11130</name>
</gene>
<dbReference type="Gene3D" id="3.40.630.30">
    <property type="match status" value="1"/>
</dbReference>
<evidence type="ECO:0000313" key="2">
    <source>
        <dbReference type="EMBL" id="WNY28900.1"/>
    </source>
</evidence>
<accession>A0AA96VAV1</accession>
<name>A0AA96VAV1_9EURY</name>
<protein>
    <submittedName>
        <fullName evidence="2">N-acetyltransferase</fullName>
        <ecNumber evidence="2">2.3.1.-</ecNumber>
    </submittedName>
</protein>